<dbReference type="GeneID" id="92726769"/>
<dbReference type="InterPro" id="IPR047650">
    <property type="entry name" value="Transpos_IS110"/>
</dbReference>
<proteinExistence type="predicted"/>
<dbReference type="RefSeq" id="WP_102215122.1">
    <property type="nucleotide sequence ID" value="NZ_JAFFSY010000002.1"/>
</dbReference>
<dbReference type="Pfam" id="PF01548">
    <property type="entry name" value="DEDD_Tnp_IS110"/>
    <property type="match status" value="1"/>
</dbReference>
<feature type="domain" description="Transposase IS116/IS110/IS902 C-terminal" evidence="2">
    <location>
        <begin position="354"/>
        <end position="411"/>
    </location>
</feature>
<accession>A0ABS9HMC5</accession>
<organism evidence="3 4">
    <name type="scientific">Corynebacterium parakroppenstedtii</name>
    <dbReference type="NCBI Taxonomy" id="2828363"/>
    <lineage>
        <taxon>Bacteria</taxon>
        <taxon>Bacillati</taxon>
        <taxon>Actinomycetota</taxon>
        <taxon>Actinomycetes</taxon>
        <taxon>Mycobacteriales</taxon>
        <taxon>Corynebacteriaceae</taxon>
        <taxon>Corynebacterium</taxon>
    </lineage>
</organism>
<evidence type="ECO:0000313" key="4">
    <source>
        <dbReference type="Proteomes" id="UP001200604"/>
    </source>
</evidence>
<dbReference type="PANTHER" id="PTHR33055">
    <property type="entry name" value="TRANSPOSASE FOR INSERTION SEQUENCE ELEMENT IS1111A"/>
    <property type="match status" value="1"/>
</dbReference>
<feature type="domain" description="Transposase IS110-like N-terminal" evidence="1">
    <location>
        <begin position="91"/>
        <end position="245"/>
    </location>
</feature>
<dbReference type="InterPro" id="IPR003346">
    <property type="entry name" value="Transposase_20"/>
</dbReference>
<protein>
    <submittedName>
        <fullName evidence="3">IS110 family transposase</fullName>
    </submittedName>
</protein>
<sequence length="465" mass="51103">MSLAALPVGRGLVAGSGMALLYSVRDDPRGVAAGVQWRPRFADRSLAPARRAVRSHRNVVASSRLAQTYPAADSTHTSTMGNTMPCYDVFLGIDVGKYFHYAYAMDACGNKLFATVTAQTNQALRRLFQRARHYGRVLAVVDQPNNIGKLVVTIARDMQIDIAYLPGLAMRNLARTYTGNCTTDKRDAYIIADAARTRPDALRPVDRDHEIFTQLKYLNGLDNDLRRHYTTHVNQLRSTLLSCYPELECALRGQKLHFTWVLSLLAHYQNPERLRRVEPSRLASFARRRGARSPESLIGAMCQSIRQPSVAMGATDQLSLGIGLHANYMLRLAEDRQAILAHVDALCGQLPHTEILLSIPGIGIRTAARILMCVGDLSAFATPAHLASYAGICPQQRLSGVSINSSGPNRGVSSRKCVPMWPLLLARGHKNTNNNAAGVIIGLPMVNTRTTRPPVVSGLLVYFPR</sequence>
<evidence type="ECO:0000259" key="2">
    <source>
        <dbReference type="Pfam" id="PF02371"/>
    </source>
</evidence>
<dbReference type="Pfam" id="PF02371">
    <property type="entry name" value="Transposase_20"/>
    <property type="match status" value="1"/>
</dbReference>
<evidence type="ECO:0000259" key="1">
    <source>
        <dbReference type="Pfam" id="PF01548"/>
    </source>
</evidence>
<comment type="caution">
    <text evidence="3">The sequence shown here is derived from an EMBL/GenBank/DDBJ whole genome shotgun (WGS) entry which is preliminary data.</text>
</comment>
<dbReference type="Proteomes" id="UP001200604">
    <property type="component" value="Unassembled WGS sequence"/>
</dbReference>
<gene>
    <name evidence="3" type="ORF">L3H44_07395</name>
</gene>
<reference evidence="3 4" key="1">
    <citation type="submission" date="2022-01" db="EMBL/GenBank/DDBJ databases">
        <title>Identification and Characterization of Corynebacterium sp.</title>
        <authorList>
            <person name="Luo Q."/>
            <person name="Qu P."/>
            <person name="Chen Q."/>
        </authorList>
    </citation>
    <scope>NUCLEOTIDE SEQUENCE [LARGE SCALE GENOMIC DNA]</scope>
    <source>
        <strain evidence="3 4">MC-12</strain>
    </source>
</reference>
<evidence type="ECO:0000313" key="3">
    <source>
        <dbReference type="EMBL" id="MCF6774233.1"/>
    </source>
</evidence>
<dbReference type="InterPro" id="IPR002525">
    <property type="entry name" value="Transp_IS110-like_N"/>
</dbReference>
<dbReference type="EMBL" id="JAKJKU010000003">
    <property type="protein sequence ID" value="MCF6774233.1"/>
    <property type="molecule type" value="Genomic_DNA"/>
</dbReference>
<keyword evidence="4" id="KW-1185">Reference proteome</keyword>
<name>A0ABS9HMC5_9CORY</name>
<dbReference type="PANTHER" id="PTHR33055:SF3">
    <property type="entry name" value="PUTATIVE TRANSPOSASE FOR IS117-RELATED"/>
    <property type="match status" value="1"/>
</dbReference>